<dbReference type="RefSeq" id="WP_190858712.1">
    <property type="nucleotide sequence ID" value="NZ_JACXIY010000005.1"/>
</dbReference>
<name>A0A927CL35_9BACL</name>
<evidence type="ECO:0000259" key="1">
    <source>
        <dbReference type="Pfam" id="PF03205"/>
    </source>
</evidence>
<dbReference type="NCBIfam" id="TIGR00176">
    <property type="entry name" value="mobB"/>
    <property type="match status" value="1"/>
</dbReference>
<comment type="caution">
    <text evidence="2">The sequence shown here is derived from an EMBL/GenBank/DDBJ whole genome shotgun (WGS) entry which is preliminary data.</text>
</comment>
<dbReference type="InterPro" id="IPR027417">
    <property type="entry name" value="P-loop_NTPase"/>
</dbReference>
<organism evidence="2 3">
    <name type="scientific">Paenibacillus arenilitoris</name>
    <dbReference type="NCBI Taxonomy" id="2772299"/>
    <lineage>
        <taxon>Bacteria</taxon>
        <taxon>Bacillati</taxon>
        <taxon>Bacillota</taxon>
        <taxon>Bacilli</taxon>
        <taxon>Bacillales</taxon>
        <taxon>Paenibacillaceae</taxon>
        <taxon>Paenibacillus</taxon>
    </lineage>
</organism>
<evidence type="ECO:0000313" key="3">
    <source>
        <dbReference type="Proteomes" id="UP000632125"/>
    </source>
</evidence>
<dbReference type="SUPFAM" id="SSF52540">
    <property type="entry name" value="P-loop containing nucleoside triphosphate hydrolases"/>
    <property type="match status" value="1"/>
</dbReference>
<dbReference type="GO" id="GO:0005525">
    <property type="term" value="F:GTP binding"/>
    <property type="evidence" value="ECO:0007669"/>
    <property type="project" value="InterPro"/>
</dbReference>
<proteinExistence type="predicted"/>
<gene>
    <name evidence="2" type="primary">mobB</name>
    <name evidence="2" type="ORF">IDH41_04615</name>
</gene>
<dbReference type="PANTHER" id="PTHR40072:SF1">
    <property type="entry name" value="MOLYBDOPTERIN-GUANINE DINUCLEOTIDE BIOSYNTHESIS ADAPTER PROTEIN"/>
    <property type="match status" value="1"/>
</dbReference>
<protein>
    <submittedName>
        <fullName evidence="2">Molybdopterin-guanine dinucleotide biosynthesis protein B</fullName>
    </submittedName>
</protein>
<dbReference type="InterPro" id="IPR004435">
    <property type="entry name" value="MobB_dom"/>
</dbReference>
<keyword evidence="3" id="KW-1185">Reference proteome</keyword>
<dbReference type="Gene3D" id="3.40.50.300">
    <property type="entry name" value="P-loop containing nucleotide triphosphate hydrolases"/>
    <property type="match status" value="1"/>
</dbReference>
<dbReference type="AlphaFoldDB" id="A0A927CL35"/>
<sequence length="171" mass="18598">MPQPASQAPIVVQIVGYKNTGKTTLVCRLIEYFKQAGYKVGTIKRDAHEFQIDTPGTDTWKHQEAGADMTAITSATRTAVMKRSPEPLARLIDQLREADVILVEGFKTDDYPKIVMIRSVSDLELLQAVSRPVAAAVWPGALPPDAPSLGVPAIGIDRVDELYSLAVSLAR</sequence>
<feature type="domain" description="Molybdopterin-guanine dinucleotide biosynthesis protein B (MobB)" evidence="1">
    <location>
        <begin position="11"/>
        <end position="128"/>
    </location>
</feature>
<dbReference type="PANTHER" id="PTHR40072">
    <property type="entry name" value="MOLYBDOPTERIN-GUANINE DINUCLEOTIDE BIOSYNTHESIS ADAPTER PROTEIN-RELATED"/>
    <property type="match status" value="1"/>
</dbReference>
<dbReference type="Pfam" id="PF03205">
    <property type="entry name" value="MobB"/>
    <property type="match status" value="1"/>
</dbReference>
<dbReference type="CDD" id="cd03116">
    <property type="entry name" value="MobB"/>
    <property type="match status" value="1"/>
</dbReference>
<reference evidence="2" key="1">
    <citation type="submission" date="2020-09" db="EMBL/GenBank/DDBJ databases">
        <title>A novel bacterium of genus Paenibacillus, isolated from South China Sea.</title>
        <authorList>
            <person name="Huang H."/>
            <person name="Mo K."/>
            <person name="Hu Y."/>
        </authorList>
    </citation>
    <scope>NUCLEOTIDE SEQUENCE</scope>
    <source>
        <strain evidence="2">IB182493</strain>
    </source>
</reference>
<dbReference type="EMBL" id="JACXIY010000005">
    <property type="protein sequence ID" value="MBD2867851.1"/>
    <property type="molecule type" value="Genomic_DNA"/>
</dbReference>
<dbReference type="Proteomes" id="UP000632125">
    <property type="component" value="Unassembled WGS sequence"/>
</dbReference>
<dbReference type="InterPro" id="IPR052539">
    <property type="entry name" value="MGD_biosynthesis_adapter"/>
</dbReference>
<accession>A0A927CL35</accession>
<dbReference type="GO" id="GO:0006777">
    <property type="term" value="P:Mo-molybdopterin cofactor biosynthetic process"/>
    <property type="evidence" value="ECO:0007669"/>
    <property type="project" value="InterPro"/>
</dbReference>
<evidence type="ECO:0000313" key="2">
    <source>
        <dbReference type="EMBL" id="MBD2867851.1"/>
    </source>
</evidence>